<reference evidence="1" key="1">
    <citation type="submission" date="2021-08" db="EMBL/GenBank/DDBJ databases">
        <title>The first chromosome-level gecko genome reveals the dynamic sex chromosomes of Neotropical dwarf geckos (Sphaerodactylidae: Sphaerodactylus).</title>
        <authorList>
            <person name="Pinto B.J."/>
            <person name="Keating S.E."/>
            <person name="Gamble T."/>
        </authorList>
    </citation>
    <scope>NUCLEOTIDE SEQUENCE</scope>
    <source>
        <strain evidence="1">TG3544</strain>
    </source>
</reference>
<dbReference type="EMBL" id="CM037615">
    <property type="protein sequence ID" value="KAH8014738.1"/>
    <property type="molecule type" value="Genomic_DNA"/>
</dbReference>
<name>A0ACB8G5P9_9SAUR</name>
<proteinExistence type="predicted"/>
<gene>
    <name evidence="1" type="ORF">K3G42_031229</name>
</gene>
<protein>
    <submittedName>
        <fullName evidence="1">Uncharacterized protein</fullName>
    </submittedName>
</protein>
<keyword evidence="2" id="KW-1185">Reference proteome</keyword>
<accession>A0ACB8G5P9</accession>
<comment type="caution">
    <text evidence="1">The sequence shown here is derived from an EMBL/GenBank/DDBJ whole genome shotgun (WGS) entry which is preliminary data.</text>
</comment>
<evidence type="ECO:0000313" key="2">
    <source>
        <dbReference type="Proteomes" id="UP000827872"/>
    </source>
</evidence>
<evidence type="ECO:0000313" key="1">
    <source>
        <dbReference type="EMBL" id="KAH8014738.1"/>
    </source>
</evidence>
<organism evidence="1 2">
    <name type="scientific">Sphaerodactylus townsendi</name>
    <dbReference type="NCBI Taxonomy" id="933632"/>
    <lineage>
        <taxon>Eukaryota</taxon>
        <taxon>Metazoa</taxon>
        <taxon>Chordata</taxon>
        <taxon>Craniata</taxon>
        <taxon>Vertebrata</taxon>
        <taxon>Euteleostomi</taxon>
        <taxon>Lepidosauria</taxon>
        <taxon>Squamata</taxon>
        <taxon>Bifurcata</taxon>
        <taxon>Gekkota</taxon>
        <taxon>Sphaerodactylidae</taxon>
        <taxon>Sphaerodactylus</taxon>
    </lineage>
</organism>
<sequence length="121" mass="13885">MDSFSWAPCITRWHWSQKKKDYSKALNFFNLASQGGHILAFYNLAQMHATATGVERSCRIRSWSCLRTPYLLLAEQGYEVAQSNAAFILDQKEASIIEENETYTRALLHWNRAASQGYTVC</sequence>
<dbReference type="Proteomes" id="UP000827872">
    <property type="component" value="Linkage Group LG02"/>
</dbReference>